<feature type="domain" description="Enoyl-CoA hydratase/isomerase" evidence="1">
    <location>
        <begin position="14"/>
        <end position="72"/>
    </location>
</feature>
<dbReference type="Gene3D" id="3.90.226.10">
    <property type="entry name" value="2-enoyl-CoA Hydratase, Chain A, domain 1"/>
    <property type="match status" value="1"/>
</dbReference>
<dbReference type="PANTHER" id="PTHR11941">
    <property type="entry name" value="ENOYL-COA HYDRATASE-RELATED"/>
    <property type="match status" value="1"/>
</dbReference>
<dbReference type="CDD" id="cd06558">
    <property type="entry name" value="crotonase-like"/>
    <property type="match status" value="1"/>
</dbReference>
<dbReference type="GO" id="GO:0003824">
    <property type="term" value="F:catalytic activity"/>
    <property type="evidence" value="ECO:0007669"/>
    <property type="project" value="UniProtKB-ARBA"/>
</dbReference>
<accession>X1F4P3</accession>
<gene>
    <name evidence="2" type="ORF">S01H4_56714</name>
</gene>
<feature type="non-terminal residue" evidence="2">
    <location>
        <position position="79"/>
    </location>
</feature>
<name>X1F4P3_9ZZZZ</name>
<organism evidence="2">
    <name type="scientific">marine sediment metagenome</name>
    <dbReference type="NCBI Taxonomy" id="412755"/>
    <lineage>
        <taxon>unclassified sequences</taxon>
        <taxon>metagenomes</taxon>
        <taxon>ecological metagenomes</taxon>
    </lineage>
</organism>
<reference evidence="2" key="1">
    <citation type="journal article" date="2014" name="Front. Microbiol.">
        <title>High frequency of phylogenetically diverse reductive dehalogenase-homologous genes in deep subseafloor sedimentary metagenomes.</title>
        <authorList>
            <person name="Kawai M."/>
            <person name="Futagami T."/>
            <person name="Toyoda A."/>
            <person name="Takaki Y."/>
            <person name="Nishi S."/>
            <person name="Hori S."/>
            <person name="Arai W."/>
            <person name="Tsubouchi T."/>
            <person name="Morono Y."/>
            <person name="Uchiyama I."/>
            <person name="Ito T."/>
            <person name="Fujiyama A."/>
            <person name="Inagaki F."/>
            <person name="Takami H."/>
        </authorList>
    </citation>
    <scope>NUCLEOTIDE SEQUENCE</scope>
    <source>
        <strain evidence="2">Expedition CK06-06</strain>
    </source>
</reference>
<dbReference type="SUPFAM" id="SSF52096">
    <property type="entry name" value="ClpP/crotonase"/>
    <property type="match status" value="1"/>
</dbReference>
<evidence type="ECO:0000313" key="2">
    <source>
        <dbReference type="EMBL" id="GAH15768.1"/>
    </source>
</evidence>
<comment type="caution">
    <text evidence="2">The sequence shown here is derived from an EMBL/GenBank/DDBJ whole genome shotgun (WGS) entry which is preliminary data.</text>
</comment>
<protein>
    <recommendedName>
        <fullName evidence="1">Enoyl-CoA hydratase/isomerase domain-containing protein</fullName>
    </recommendedName>
</protein>
<dbReference type="EMBL" id="BART01032893">
    <property type="protein sequence ID" value="GAH15768.1"/>
    <property type="molecule type" value="Genomic_DNA"/>
</dbReference>
<dbReference type="InterPro" id="IPR045004">
    <property type="entry name" value="ECH_dom"/>
</dbReference>
<dbReference type="InterPro" id="IPR029045">
    <property type="entry name" value="ClpP/crotonase-like_dom_sf"/>
</dbReference>
<dbReference type="PANTHER" id="PTHR11941:SF54">
    <property type="entry name" value="ENOYL-COA HYDRATASE, MITOCHONDRIAL"/>
    <property type="match status" value="1"/>
</dbReference>
<sequence>MFQNIKLEKEGGLATITLNRPEKLNLLNRGMINEIGEAAEEMGRDEGIRVVVITGAGERAFTAGIDVNEMKDLNPLSAR</sequence>
<dbReference type="Pfam" id="PF16113">
    <property type="entry name" value="ECH_2"/>
    <property type="match status" value="1"/>
</dbReference>
<evidence type="ECO:0000259" key="1">
    <source>
        <dbReference type="Pfam" id="PF16113"/>
    </source>
</evidence>
<dbReference type="GO" id="GO:0006635">
    <property type="term" value="P:fatty acid beta-oxidation"/>
    <property type="evidence" value="ECO:0007669"/>
    <property type="project" value="TreeGrafter"/>
</dbReference>
<proteinExistence type="predicted"/>
<dbReference type="AlphaFoldDB" id="X1F4P3"/>